<feature type="transmembrane region" description="Helical" evidence="1">
    <location>
        <begin position="103"/>
        <end position="122"/>
    </location>
</feature>
<organism evidence="2 3">
    <name type="scientific">Piscinibacter gummiphilus</name>
    <dbReference type="NCBI Taxonomy" id="946333"/>
    <lineage>
        <taxon>Bacteria</taxon>
        <taxon>Pseudomonadati</taxon>
        <taxon>Pseudomonadota</taxon>
        <taxon>Betaproteobacteria</taxon>
        <taxon>Burkholderiales</taxon>
        <taxon>Sphaerotilaceae</taxon>
        <taxon>Piscinibacter</taxon>
    </lineage>
</organism>
<dbReference type="EMBL" id="CP136336">
    <property type="protein sequence ID" value="WOB07781.1"/>
    <property type="molecule type" value="Genomic_DNA"/>
</dbReference>
<dbReference type="RefSeq" id="WP_316700436.1">
    <property type="nucleotide sequence ID" value="NZ_CP136336.1"/>
</dbReference>
<feature type="transmembrane region" description="Helical" evidence="1">
    <location>
        <begin position="35"/>
        <end position="56"/>
    </location>
</feature>
<evidence type="ECO:0000256" key="1">
    <source>
        <dbReference type="SAM" id="Phobius"/>
    </source>
</evidence>
<keyword evidence="1" id="KW-0812">Transmembrane</keyword>
<name>A0ABZ0CXA3_9BURK</name>
<proteinExistence type="predicted"/>
<dbReference type="Proteomes" id="UP001303946">
    <property type="component" value="Chromosome"/>
</dbReference>
<feature type="transmembrane region" description="Helical" evidence="1">
    <location>
        <begin position="68"/>
        <end position="91"/>
    </location>
</feature>
<evidence type="ECO:0000313" key="3">
    <source>
        <dbReference type="Proteomes" id="UP001303946"/>
    </source>
</evidence>
<sequence>MTPRKHLTLLLQAIGVWFIFWLIGLPAYYQQYATVTMAVASVLLSVAISLAAIAVLRGVDDDARKPRAFWLSVYYTAPFAALDALYCGWYLGHGPGFLGRYWYLTVFYVTPWLTFIPTAVLLRRQSTSARP</sequence>
<keyword evidence="1" id="KW-1133">Transmembrane helix</keyword>
<gene>
    <name evidence="2" type="ORF">RXV79_23095</name>
</gene>
<protein>
    <submittedName>
        <fullName evidence="2">Uncharacterized protein</fullName>
    </submittedName>
</protein>
<evidence type="ECO:0000313" key="2">
    <source>
        <dbReference type="EMBL" id="WOB07781.1"/>
    </source>
</evidence>
<reference evidence="2 3" key="1">
    <citation type="submission" date="2023-10" db="EMBL/GenBank/DDBJ databases">
        <title>Bacteria for the degradation of biodegradable plastic PBAT(Polybutylene adipate terephthalate).</title>
        <authorList>
            <person name="Weon H.-Y."/>
            <person name="Yeon J."/>
        </authorList>
    </citation>
    <scope>NUCLEOTIDE SEQUENCE [LARGE SCALE GENOMIC DNA]</scope>
    <source>
        <strain evidence="2 3">SBD 7-3</strain>
    </source>
</reference>
<accession>A0ABZ0CXA3</accession>
<keyword evidence="3" id="KW-1185">Reference proteome</keyword>
<feature type="transmembrane region" description="Helical" evidence="1">
    <location>
        <begin position="7"/>
        <end position="29"/>
    </location>
</feature>
<keyword evidence="1" id="KW-0472">Membrane</keyword>